<sequence length="702" mass="74311">MEPQEPAPSSAQEIVNGTDTTIGDNPWQAMLYFNSATTQMGRRVCGGSILNEKWILTAQHCVLDKYGNLIEPDLVMVGSTTLDGVHHGQTPTVEDVIPYPGFLDTSSGKDVALVLLATPLDLSGPNAKAIPLITPVDESSRVTTPGVVARATGWGAHFLNDTFNNTLRTTNLIIQSNSVAQAAYPTHHITEDQIPAAALGTGICDGDSGGPLTVPYGDTRALAGVLSWGYGCGDSRFPGMSARVSSFGSWITSTTCILTNGASVPVIDVDEDDWTCTYTLSVPEGASDLKFELSSSEGDGDVYVRFGAEPDAFTHPCDSANPGNGEKCTIDYPSVGTYSVKIHVYASANDMRLKAGYSSLLDFGGMWGYVDNGVLAHHPATGSDTCPVGYKPTRLLGSVAYPGRDGDVFLCSRPQKAGRAPLYDFGGMWGYVLGAVMPNPYTLEASCPEGYTDQRVLGTPNVDYEVHVCYRPHGSGTTPSLPFGGMMGQVDGGKVAPNPATGAASCPTGFVSRPVSGYPNVDWSLHFCYQPPTRWDFGGMWGSVNGGTSVDNPATDQRTCPAGYKATQLLGTRAVDFSVFLCSRPSLGGNNEALHFGGMWGTVNGVLRSNPYTNSASCPSGYTATRVLGTPGLDANLHYCHMRNMSKTPAQYPFGGMWGQVNGGTYVPNPSTGAISCPPGFTDRQVLGTNGLDYELHFCSKP</sequence>
<dbReference type="InterPro" id="IPR001314">
    <property type="entry name" value="Peptidase_S1A"/>
</dbReference>
<keyword evidence="5" id="KW-1185">Reference proteome</keyword>
<dbReference type="STRING" id="1297742.A176_001078"/>
<organism evidence="4 5">
    <name type="scientific">Pseudomyxococcus hansupus</name>
    <dbReference type="NCBI Taxonomy" id="1297742"/>
    <lineage>
        <taxon>Bacteria</taxon>
        <taxon>Pseudomonadati</taxon>
        <taxon>Myxococcota</taxon>
        <taxon>Myxococcia</taxon>
        <taxon>Myxococcales</taxon>
        <taxon>Cystobacterineae</taxon>
        <taxon>Myxococcaceae</taxon>
        <taxon>Pseudomyxococcus</taxon>
    </lineage>
</organism>
<keyword evidence="2" id="KW-1015">Disulfide bond</keyword>
<comment type="similarity">
    <text evidence="1">Belongs to the peptidase S1 family.</text>
</comment>
<dbReference type="PANTHER" id="PTHR24276:SF91">
    <property type="entry name" value="AT26814P-RELATED"/>
    <property type="match status" value="1"/>
</dbReference>
<dbReference type="AlphaFoldDB" id="A0A0H4WLB2"/>
<dbReference type="Pfam" id="PF00089">
    <property type="entry name" value="Trypsin"/>
    <property type="match status" value="1"/>
</dbReference>
<dbReference type="SMART" id="SM00020">
    <property type="entry name" value="Tryp_SPc"/>
    <property type="match status" value="1"/>
</dbReference>
<dbReference type="PROSITE" id="PS50240">
    <property type="entry name" value="TRYPSIN_DOM"/>
    <property type="match status" value="1"/>
</dbReference>
<dbReference type="Proteomes" id="UP000009026">
    <property type="component" value="Chromosome"/>
</dbReference>
<dbReference type="EMBL" id="CP012109">
    <property type="protein sequence ID" value="AKQ64166.1"/>
    <property type="molecule type" value="Genomic_DNA"/>
</dbReference>
<keyword evidence="4" id="KW-0378">Hydrolase</keyword>
<dbReference type="InterPro" id="IPR007280">
    <property type="entry name" value="Peptidase_C_arc/bac"/>
</dbReference>
<evidence type="ECO:0000259" key="3">
    <source>
        <dbReference type="PROSITE" id="PS50240"/>
    </source>
</evidence>
<proteinExistence type="inferred from homology"/>
<reference evidence="4 5" key="1">
    <citation type="journal article" date="2016" name="PLoS ONE">
        <title>Complete Genome Sequence and Comparative Genomics of a Novel Myxobacterium Myxococcus hansupus.</title>
        <authorList>
            <person name="Sharma G."/>
            <person name="Narwani T."/>
            <person name="Subramanian S."/>
        </authorList>
    </citation>
    <scope>NUCLEOTIDE SEQUENCE [LARGE SCALE GENOMIC DNA]</scope>
    <source>
        <strain evidence="5">mixupus</strain>
    </source>
</reference>
<name>A0A0H4WLB2_9BACT</name>
<dbReference type="InterPro" id="IPR001254">
    <property type="entry name" value="Trypsin_dom"/>
</dbReference>
<dbReference type="CDD" id="cd00190">
    <property type="entry name" value="Tryp_SPc"/>
    <property type="match status" value="1"/>
</dbReference>
<feature type="domain" description="Peptidase S1" evidence="3">
    <location>
        <begin position="14"/>
        <end position="256"/>
    </location>
</feature>
<gene>
    <name evidence="4" type="ORF">A176_001078</name>
</gene>
<dbReference type="PATRIC" id="fig|1297742.4.peg.1094"/>
<evidence type="ECO:0000313" key="4">
    <source>
        <dbReference type="EMBL" id="AKQ64166.1"/>
    </source>
</evidence>
<evidence type="ECO:0000313" key="5">
    <source>
        <dbReference type="Proteomes" id="UP000009026"/>
    </source>
</evidence>
<dbReference type="eggNOG" id="COG5640">
    <property type="taxonomic scope" value="Bacteria"/>
</dbReference>
<dbReference type="PANTHER" id="PTHR24276">
    <property type="entry name" value="POLYSERASE-RELATED"/>
    <property type="match status" value="1"/>
</dbReference>
<keyword evidence="4" id="KW-0645">Protease</keyword>
<protein>
    <submittedName>
        <fullName evidence="4">Alkaline serine protease</fullName>
    </submittedName>
</protein>
<dbReference type="Pfam" id="PF04151">
    <property type="entry name" value="PPC"/>
    <property type="match status" value="1"/>
</dbReference>
<evidence type="ECO:0000256" key="2">
    <source>
        <dbReference type="ARBA" id="ARBA00023157"/>
    </source>
</evidence>
<dbReference type="InterPro" id="IPR033116">
    <property type="entry name" value="TRYPSIN_SER"/>
</dbReference>
<dbReference type="GO" id="GO:0004252">
    <property type="term" value="F:serine-type endopeptidase activity"/>
    <property type="evidence" value="ECO:0007669"/>
    <property type="project" value="InterPro"/>
</dbReference>
<dbReference type="GO" id="GO:0006508">
    <property type="term" value="P:proteolysis"/>
    <property type="evidence" value="ECO:0007669"/>
    <property type="project" value="UniProtKB-KW"/>
</dbReference>
<dbReference type="FunFam" id="2.40.10.10:FF:000068">
    <property type="entry name" value="transmembrane protease serine 2"/>
    <property type="match status" value="1"/>
</dbReference>
<evidence type="ECO:0000256" key="1">
    <source>
        <dbReference type="ARBA" id="ARBA00007664"/>
    </source>
</evidence>
<dbReference type="Gene3D" id="2.40.10.10">
    <property type="entry name" value="Trypsin-like serine proteases"/>
    <property type="match status" value="1"/>
</dbReference>
<dbReference type="PROSITE" id="PS00135">
    <property type="entry name" value="TRYPSIN_SER"/>
    <property type="match status" value="1"/>
</dbReference>
<dbReference type="InterPro" id="IPR050430">
    <property type="entry name" value="Peptidase_S1"/>
</dbReference>
<accession>A0A0H4WLB2</accession>
<dbReference type="InterPro" id="IPR009003">
    <property type="entry name" value="Peptidase_S1_PA"/>
</dbReference>
<dbReference type="InterPro" id="IPR043504">
    <property type="entry name" value="Peptidase_S1_PA_chymotrypsin"/>
</dbReference>
<dbReference type="PRINTS" id="PR00722">
    <property type="entry name" value="CHYMOTRYPSIN"/>
</dbReference>
<dbReference type="Gene3D" id="2.60.120.380">
    <property type="match status" value="1"/>
</dbReference>
<dbReference type="KEGG" id="mym:A176_001078"/>
<dbReference type="SUPFAM" id="SSF50494">
    <property type="entry name" value="Trypsin-like serine proteases"/>
    <property type="match status" value="1"/>
</dbReference>